<dbReference type="InterPro" id="IPR001478">
    <property type="entry name" value="PDZ"/>
</dbReference>
<dbReference type="CDD" id="cd06676">
    <property type="entry name" value="PDZ13_MUPP1-like"/>
    <property type="match status" value="1"/>
</dbReference>
<dbReference type="EMBL" id="DS469761">
    <property type="protein sequence ID" value="EDO33706.1"/>
    <property type="molecule type" value="Genomic_DNA"/>
</dbReference>
<dbReference type="FunFam" id="2.30.42.10:FF:000070">
    <property type="entry name" value="Multiple PDZ domain protein"/>
    <property type="match status" value="1"/>
</dbReference>
<organism evidence="12 13">
    <name type="scientific">Nematostella vectensis</name>
    <name type="common">Starlet sea anemone</name>
    <dbReference type="NCBI Taxonomy" id="45351"/>
    <lineage>
        <taxon>Eukaryota</taxon>
        <taxon>Metazoa</taxon>
        <taxon>Cnidaria</taxon>
        <taxon>Anthozoa</taxon>
        <taxon>Hexacorallia</taxon>
        <taxon>Actiniaria</taxon>
        <taxon>Edwardsiidae</taxon>
        <taxon>Nematostella</taxon>
    </lineage>
</organism>
<feature type="domain" description="L27" evidence="11">
    <location>
        <begin position="3"/>
        <end position="63"/>
    </location>
</feature>
<feature type="domain" description="PDZ" evidence="10">
    <location>
        <begin position="298"/>
        <end position="378"/>
    </location>
</feature>
<evidence type="ECO:0000256" key="6">
    <source>
        <dbReference type="ARBA" id="ARBA00022737"/>
    </source>
</evidence>
<feature type="domain" description="PDZ" evidence="10">
    <location>
        <begin position="1427"/>
        <end position="1510"/>
    </location>
</feature>
<dbReference type="SUPFAM" id="SSF50156">
    <property type="entry name" value="PDZ domain-like"/>
    <property type="match status" value="10"/>
</dbReference>
<keyword evidence="4" id="KW-1003">Cell membrane</keyword>
<dbReference type="CDD" id="cd06667">
    <property type="entry name" value="PDZ2_MUPP1-like"/>
    <property type="match status" value="1"/>
</dbReference>
<sequence length="1833" mass="198435">MPGLEETSRVVQILDGFQRKLESQGDYDNGEDLERIKAMLKSPLFHQLLAVQQSLRELNTQYHRTSYENIKGFDFAPNGELIFPQGVPFEESVDQEVDVDTPLSQRGVLSLESEPDMPVFPDGQDYTEENREQLLEELSKSKYGEDEAFQAKIEGLAQGREVETVVLNKPGQGGLGFSVVGLKSENRGELGIFIQEIQEEGVAGRDGRLRESDQILSIDGQQLDSGISHEEAIVLLQKTRGEVELIVARGGIPRTGTSRTTSGASSVISRTPSNVSLVSDASTTIPADDGTHWRQIETIDLHNDGTGLGFGIIGGRSSGVSIKTILPGGVADKDGRLQEHDQIMQIGDVNVGGMGSEQVAQVLRDAGSHVRLVISRLVENEPLQDPPQAVPQEAVCHATQLSTNRHSKTSKRYVIPLNSQPTDTQRHPSGMSSHSTLNQQILKDIQAVCHPTQLSTNRHSKTSKRYVIPLNSQPTDTQRHPSGMSSHSTLNQQTLKDIQAVCHATQLSTNRHSKTSKRYVMPLNSQPTDTQRHPSGMSCHSTLNQQTLKDIQAVCHATQLSTNRHSKTSKRYVIPLNSQPTDTQRHPSGMSCHSTLNQQTLKDIQAGEEDVELFNVDLVKGTRGLGITIAGYIGEANSDELAGIFIKSIAHGSTAALDGRLRVNDQIIQVGSVSLHGKNNGEAVEILKQTGPVVSLKVARHIPGKHSRPETPHSTPHSPGRQTPQSSHSPRSVTPVVIQPEKSIAVESADAKAEAELQRELQTLDTEAVKQHYQTIIGDNMEILVAEMTKFSPAGGLGISLEGTQYPLDGSMPWHRIHAVNPEGPVGKNGIIQSGDHLIEVNGVGVLDLGHNEVVTLIQSLPMEFRLVVARKKDYPEEPETSVTMSQSEVESLPTVQLDDVSSTIDAPVGTGPSPSSSRRQKSVSDQSMWSNKIEYVELEKADKGLGFSILDYQDPSNPEKTVIVIRSLVHGGVAEQDGSLHPGDRLMSVNEVNLEHASLDFAVQTLKGTNRGNVIIGVAKPIPVPDDYEEDSNQGESLPDTTRPFLPTFDLDNESRPGKADISLMDNIENNGKDSDTDSMVTSEQSSKFDFGPPLLFSGDSLDLDNLPDSVKSRMQTITIRRQMVGKLGVSLKGDEDGSGCVVTSVMRGGAIAIDGRIGVGDHIVAVNDESLIGLSRHAARAVLRKQSLQKDIVVSIDKQEASTREDSPAFLTPFDVPFVETESGLRVVELRREPEVGLGISIAGNKRGQRQGVHVRHVLENSSVARLGELKAGDQILEVDGHDLRNASHEEAVEVIRRARSPVRFVVRTIQDKEDPLSLDTMGSPSSFEGPVTTINARTSHEPSQPITARDDLHKDIPISAKNLDSPPRDSSSRDFPSLEQAAPHKEQTIEANVSAPDHSEMPSYEDRIRELQAKYPDVTGEHLLVSLSKGNTGLGLSIAGGKGVAVNRIFIVDVKSGGPAEQDGRIKQADEILEVNRTPVRGMSHYQASTVLKNTGTSVELALGRSREAAEYLSRTRQQASPHSTEPDIKPSNIQTTESTPSISPRGVEVAAGPRRTPPPVAPKPSTDSLKRSSPQAGSVTVSPTLLAELSGGQLVEYIDFVKDGRLRKGDQLIAVDDQAIVGLSHAEGTIVIHEVYEDGAAAKDGRLWAGDQILERTTGRVLLNVARLKPGNSSRPSSLSSLPQLQIGAESTSSIENSFPPVNYDLDIPSEPEANQRATPPLPVQQDSPSQSDDEEESESPLQTKIIELERGPEGLGFSIVGGHGSPHGDLPIYVKTVFPTGAASRDGRLKRGDQIIAVNGQSLVGVSHESAVSQLKKTRGKIILTVLY</sequence>
<dbReference type="InterPro" id="IPR036892">
    <property type="entry name" value="L27_dom_sf"/>
</dbReference>
<evidence type="ECO:0008006" key="14">
    <source>
        <dbReference type="Google" id="ProtNLM"/>
    </source>
</evidence>
<dbReference type="HOGENOM" id="CLU_002378_0_0_1"/>
<dbReference type="Pfam" id="PF09045">
    <property type="entry name" value="L27_2"/>
    <property type="match status" value="1"/>
</dbReference>
<feature type="region of interest" description="Disordered" evidence="9">
    <location>
        <begin position="1513"/>
        <end position="1584"/>
    </location>
</feature>
<dbReference type="PANTHER" id="PTHR19964:SF92">
    <property type="entry name" value="PATJ HOMOLOG"/>
    <property type="match status" value="1"/>
</dbReference>
<feature type="region of interest" description="Disordered" evidence="9">
    <location>
        <begin position="1318"/>
        <end position="1405"/>
    </location>
</feature>
<feature type="region of interest" description="Disordered" evidence="9">
    <location>
        <begin position="1695"/>
        <end position="1746"/>
    </location>
</feature>
<name>A7SRG3_NEMVE</name>
<keyword evidence="6" id="KW-0677">Repeat</keyword>
<dbReference type="CDD" id="cd06669">
    <property type="entry name" value="PDZ5_MUPP1-like"/>
    <property type="match status" value="1"/>
</dbReference>
<dbReference type="SMART" id="SM00228">
    <property type="entry name" value="PDZ"/>
    <property type="match status" value="10"/>
</dbReference>
<evidence type="ECO:0000256" key="3">
    <source>
        <dbReference type="ARBA" id="ARBA00022427"/>
    </source>
</evidence>
<dbReference type="Gene3D" id="2.30.42.10">
    <property type="match status" value="10"/>
</dbReference>
<dbReference type="SMART" id="SM00569">
    <property type="entry name" value="L27"/>
    <property type="match status" value="1"/>
</dbReference>
<evidence type="ECO:0000256" key="1">
    <source>
        <dbReference type="ARBA" id="ARBA00004221"/>
    </source>
</evidence>
<feature type="compositionally biased region" description="Low complexity" evidence="9">
    <location>
        <begin position="913"/>
        <end position="926"/>
    </location>
</feature>
<keyword evidence="8" id="KW-0472">Membrane</keyword>
<evidence type="ECO:0000256" key="9">
    <source>
        <dbReference type="SAM" id="MobiDB-lite"/>
    </source>
</evidence>
<feature type="compositionally biased region" description="Polar residues" evidence="9">
    <location>
        <begin position="1569"/>
        <end position="1584"/>
    </location>
</feature>
<dbReference type="InterPro" id="IPR015132">
    <property type="entry name" value="L27_2"/>
</dbReference>
<dbReference type="PhylomeDB" id="A7SRG3"/>
<protein>
    <recommendedName>
        <fullName evidence="14">Multiple PDZ domain protein</fullName>
    </recommendedName>
</protein>
<feature type="domain" description="PDZ" evidence="10">
    <location>
        <begin position="1118"/>
        <end position="1200"/>
    </location>
</feature>
<evidence type="ECO:0000256" key="2">
    <source>
        <dbReference type="ARBA" id="ARBA00004435"/>
    </source>
</evidence>
<evidence type="ECO:0000259" key="10">
    <source>
        <dbReference type="PROSITE" id="PS50106"/>
    </source>
</evidence>
<dbReference type="CDD" id="cd06791">
    <property type="entry name" value="PDZ3_MUPP1-like"/>
    <property type="match status" value="1"/>
</dbReference>
<dbReference type="SUPFAM" id="SSF101288">
    <property type="entry name" value="L27 domain"/>
    <property type="match status" value="1"/>
</dbReference>
<dbReference type="Gene3D" id="1.10.287.650">
    <property type="entry name" value="L27 domain"/>
    <property type="match status" value="1"/>
</dbReference>
<keyword evidence="3" id="KW-0796">Tight junction</keyword>
<feature type="compositionally biased region" description="Polar residues" evidence="9">
    <location>
        <begin position="712"/>
        <end position="732"/>
    </location>
</feature>
<evidence type="ECO:0000256" key="7">
    <source>
        <dbReference type="ARBA" id="ARBA00022949"/>
    </source>
</evidence>
<dbReference type="InterPro" id="IPR051342">
    <property type="entry name" value="PDZ_scaffold"/>
</dbReference>
<feature type="domain" description="PDZ" evidence="10">
    <location>
        <begin position="164"/>
        <end position="251"/>
    </location>
</feature>
<dbReference type="GO" id="GO:0016324">
    <property type="term" value="C:apical plasma membrane"/>
    <property type="evidence" value="ECO:0007669"/>
    <property type="project" value="UniProtKB-SubCell"/>
</dbReference>
<keyword evidence="5" id="KW-0597">Phosphoprotein</keyword>
<dbReference type="STRING" id="45351.A7SRG3"/>
<evidence type="ECO:0000313" key="13">
    <source>
        <dbReference type="Proteomes" id="UP000001593"/>
    </source>
</evidence>
<dbReference type="eggNOG" id="KOG3528">
    <property type="taxonomic scope" value="Eukaryota"/>
</dbReference>
<feature type="region of interest" description="Disordered" evidence="9">
    <location>
        <begin position="1026"/>
        <end position="1045"/>
    </location>
</feature>
<feature type="compositionally biased region" description="Polar residues" evidence="9">
    <location>
        <begin position="1323"/>
        <end position="1349"/>
    </location>
</feature>
<feature type="compositionally biased region" description="Polar residues" evidence="9">
    <location>
        <begin position="881"/>
        <end position="890"/>
    </location>
</feature>
<feature type="domain" description="PDZ" evidence="10">
    <location>
        <begin position="615"/>
        <end position="702"/>
    </location>
</feature>
<dbReference type="eggNOG" id="KOG0708">
    <property type="taxonomic scope" value="Eukaryota"/>
</dbReference>
<evidence type="ECO:0000256" key="5">
    <source>
        <dbReference type="ARBA" id="ARBA00022553"/>
    </source>
</evidence>
<evidence type="ECO:0000259" key="11">
    <source>
        <dbReference type="PROSITE" id="PS51022"/>
    </source>
</evidence>
<feature type="region of interest" description="Disordered" evidence="9">
    <location>
        <begin position="702"/>
        <end position="734"/>
    </location>
</feature>
<feature type="domain" description="PDZ" evidence="10">
    <location>
        <begin position="785"/>
        <end position="873"/>
    </location>
</feature>
<dbReference type="PANTHER" id="PTHR19964">
    <property type="entry name" value="MULTIPLE PDZ DOMAIN PROTEIN"/>
    <property type="match status" value="1"/>
</dbReference>
<dbReference type="PROSITE" id="PS51022">
    <property type="entry name" value="L27"/>
    <property type="match status" value="1"/>
</dbReference>
<dbReference type="Pfam" id="PF00595">
    <property type="entry name" value="PDZ"/>
    <property type="match status" value="9"/>
</dbReference>
<comment type="subcellular location">
    <subcellularLocation>
        <location evidence="1">Apical cell membrane</location>
    </subcellularLocation>
    <subcellularLocation>
        <location evidence="2">Cell junction</location>
        <location evidence="2">Tight junction</location>
    </subcellularLocation>
</comment>
<gene>
    <name evidence="12" type="ORF">NEMVEDRAFT_v1g216282</name>
</gene>
<feature type="region of interest" description="Disordered" evidence="9">
    <location>
        <begin position="877"/>
        <end position="926"/>
    </location>
</feature>
<feature type="compositionally biased region" description="Polar residues" evidence="9">
    <location>
        <begin position="1518"/>
        <end position="1527"/>
    </location>
</feature>
<evidence type="ECO:0000256" key="8">
    <source>
        <dbReference type="ARBA" id="ARBA00023136"/>
    </source>
</evidence>
<dbReference type="CDD" id="cd00136">
    <property type="entry name" value="PDZ_canonical"/>
    <property type="match status" value="1"/>
</dbReference>
<keyword evidence="13" id="KW-1185">Reference proteome</keyword>
<accession>A7SRG3</accession>
<dbReference type="Proteomes" id="UP000001593">
    <property type="component" value="Unassembled WGS sequence"/>
</dbReference>
<dbReference type="CDD" id="cd06689">
    <property type="entry name" value="PDZ1_MUPP1-like"/>
    <property type="match status" value="1"/>
</dbReference>
<feature type="domain" description="PDZ" evidence="10">
    <location>
        <begin position="1229"/>
        <end position="1313"/>
    </location>
</feature>
<dbReference type="InterPro" id="IPR004172">
    <property type="entry name" value="L27_dom"/>
</dbReference>
<keyword evidence="7" id="KW-0965">Cell junction</keyword>
<evidence type="ECO:0000313" key="12">
    <source>
        <dbReference type="EMBL" id="EDO33706.1"/>
    </source>
</evidence>
<reference evidence="12 13" key="1">
    <citation type="journal article" date="2007" name="Science">
        <title>Sea anemone genome reveals ancestral eumetazoan gene repertoire and genomic organization.</title>
        <authorList>
            <person name="Putnam N.H."/>
            <person name="Srivastava M."/>
            <person name="Hellsten U."/>
            <person name="Dirks B."/>
            <person name="Chapman J."/>
            <person name="Salamov A."/>
            <person name="Terry A."/>
            <person name="Shapiro H."/>
            <person name="Lindquist E."/>
            <person name="Kapitonov V.V."/>
            <person name="Jurka J."/>
            <person name="Genikhovich G."/>
            <person name="Grigoriev I.V."/>
            <person name="Lucas S.M."/>
            <person name="Steele R.E."/>
            <person name="Finnerty J.R."/>
            <person name="Technau U."/>
            <person name="Martindale M.Q."/>
            <person name="Rokhsar D.S."/>
        </authorList>
    </citation>
    <scope>NUCLEOTIDE SEQUENCE [LARGE SCALE GENOMIC DNA]</scope>
    <source>
        <strain evidence="13">CH2 X CH6</strain>
    </source>
</reference>
<feature type="compositionally biased region" description="Polar residues" evidence="9">
    <location>
        <begin position="1535"/>
        <end position="1546"/>
    </location>
</feature>
<dbReference type="InterPro" id="IPR036034">
    <property type="entry name" value="PDZ_sf"/>
</dbReference>
<feature type="domain" description="PDZ" evidence="10">
    <location>
        <begin position="1614"/>
        <end position="1659"/>
    </location>
</feature>
<feature type="domain" description="PDZ" evidence="10">
    <location>
        <begin position="1750"/>
        <end position="1833"/>
    </location>
</feature>
<dbReference type="GO" id="GO:0005923">
    <property type="term" value="C:bicellular tight junction"/>
    <property type="evidence" value="ECO:0007669"/>
    <property type="project" value="UniProtKB-SubCell"/>
</dbReference>
<evidence type="ECO:0000256" key="4">
    <source>
        <dbReference type="ARBA" id="ARBA00022475"/>
    </source>
</evidence>
<feature type="domain" description="PDZ" evidence="10">
    <location>
        <begin position="936"/>
        <end position="1010"/>
    </location>
</feature>
<dbReference type="InParanoid" id="A7SRG3"/>
<proteinExistence type="predicted"/>
<dbReference type="OMA" id="CHATQLS"/>
<dbReference type="PROSITE" id="PS50106">
    <property type="entry name" value="PDZ"/>
    <property type="match status" value="10"/>
</dbReference>